<dbReference type="InterPro" id="IPR019683">
    <property type="entry name" value="SirA"/>
</dbReference>
<dbReference type="EMBL" id="JRUN01000025">
    <property type="protein sequence ID" value="KHD85373.1"/>
    <property type="molecule type" value="Genomic_DNA"/>
</dbReference>
<dbReference type="Pfam" id="PF10747">
    <property type="entry name" value="SirA"/>
    <property type="match status" value="1"/>
</dbReference>
<dbReference type="InterPro" id="IPR038449">
    <property type="entry name" value="SirA_sf"/>
</dbReference>
<reference evidence="1 2" key="1">
    <citation type="submission" date="2014-10" db="EMBL/GenBank/DDBJ databases">
        <title>Draft genome of phytase producing Bacillus ginsengihumi strain M2.11.</title>
        <authorList>
            <person name="Toymentseva A."/>
            <person name="Boulygina E.A."/>
            <person name="Kazakov S.V."/>
            <person name="Kayumov I."/>
            <person name="Suleimanova A.D."/>
            <person name="Mardanova A.M."/>
            <person name="Maria S.N."/>
            <person name="Sergey M.Y."/>
            <person name="Sharipova M.R."/>
        </authorList>
    </citation>
    <scope>NUCLEOTIDE SEQUENCE [LARGE SCALE GENOMIC DNA]</scope>
    <source>
        <strain evidence="1 2">M2.11</strain>
    </source>
</reference>
<evidence type="ECO:0000313" key="2">
    <source>
        <dbReference type="Proteomes" id="UP000030588"/>
    </source>
</evidence>
<gene>
    <name evidence="1" type="ORF">NG54_09740</name>
</gene>
<dbReference type="AlphaFoldDB" id="A0A0A6VD22"/>
<name>A0A0A6VD22_9BACI</name>
<organism evidence="1 2">
    <name type="scientific">Heyndrickxia ginsengihumi</name>
    <dbReference type="NCBI Taxonomy" id="363870"/>
    <lineage>
        <taxon>Bacteria</taxon>
        <taxon>Bacillati</taxon>
        <taxon>Bacillota</taxon>
        <taxon>Bacilli</taxon>
        <taxon>Bacillales</taxon>
        <taxon>Bacillaceae</taxon>
        <taxon>Heyndrickxia</taxon>
    </lineage>
</organism>
<evidence type="ECO:0000313" key="1">
    <source>
        <dbReference type="EMBL" id="KHD85373.1"/>
    </source>
</evidence>
<dbReference type="Gene3D" id="3.30.310.250">
    <property type="entry name" value="Sporulation inhibitor of replication protein SirA"/>
    <property type="match status" value="1"/>
</dbReference>
<protein>
    <recommendedName>
        <fullName evidence="3">Sporulation inhibitor of replication protein SirA</fullName>
    </recommendedName>
</protein>
<sequence>MRTRTYYIYLIDEDVAKYYHGRERMFHDLFHQYVHVSGKMRKIISRQIHYITNPIPMLTLYQIIKNAFSNQWDYVNQTGSYQLSIKNDRDFIEVTIEKQYVRLDVYGSLDAESIFFEGIRAFNGYLFAIDFDNHKFGWIRPIKERKYV</sequence>
<dbReference type="STRING" id="363870.NG54_09740"/>
<accession>A0A0A6VD22</accession>
<comment type="caution">
    <text evidence="1">The sequence shown here is derived from an EMBL/GenBank/DDBJ whole genome shotgun (WGS) entry which is preliminary data.</text>
</comment>
<dbReference type="RefSeq" id="WP_035354647.1">
    <property type="nucleotide sequence ID" value="NZ_JBCNCG010000086.1"/>
</dbReference>
<proteinExistence type="predicted"/>
<evidence type="ECO:0008006" key="3">
    <source>
        <dbReference type="Google" id="ProtNLM"/>
    </source>
</evidence>
<dbReference type="Proteomes" id="UP000030588">
    <property type="component" value="Unassembled WGS sequence"/>
</dbReference>